<dbReference type="GO" id="GO:0030170">
    <property type="term" value="F:pyridoxal phosphate binding"/>
    <property type="evidence" value="ECO:0007669"/>
    <property type="project" value="InterPro"/>
</dbReference>
<proteinExistence type="inferred from homology"/>
<dbReference type="EMBL" id="PUFP01000075">
    <property type="protein sequence ID" value="TDG73965.1"/>
    <property type="molecule type" value="Genomic_DNA"/>
</dbReference>
<name>A0A4R5NHE6_LENBU</name>
<dbReference type="GO" id="GO:0004058">
    <property type="term" value="F:aromatic-L-amino-acid decarboxylase activity"/>
    <property type="evidence" value="ECO:0007669"/>
    <property type="project" value="UniProtKB-ARBA"/>
</dbReference>
<comment type="catalytic activity">
    <reaction evidence="7 10">
        <text>L-glutamate + H(+) = 4-aminobutanoate + CO2</text>
        <dbReference type="Rhea" id="RHEA:17785"/>
        <dbReference type="ChEBI" id="CHEBI:15378"/>
        <dbReference type="ChEBI" id="CHEBI:16526"/>
        <dbReference type="ChEBI" id="CHEBI:29985"/>
        <dbReference type="ChEBI" id="CHEBI:59888"/>
        <dbReference type="EC" id="4.1.1.15"/>
    </reaction>
</comment>
<keyword evidence="5 8" id="KW-0663">Pyridoxal phosphate</keyword>
<evidence type="ECO:0000256" key="4">
    <source>
        <dbReference type="ARBA" id="ARBA00022793"/>
    </source>
</evidence>
<dbReference type="SMR" id="A0A4R5NHE6"/>
<evidence type="ECO:0000313" key="11">
    <source>
        <dbReference type="EMBL" id="TDG73965.1"/>
    </source>
</evidence>
<accession>A0A4R5NHE6</accession>
<dbReference type="Gene3D" id="3.40.640.10">
    <property type="entry name" value="Type I PLP-dependent aspartate aminotransferase-like (Major domain)"/>
    <property type="match status" value="1"/>
</dbReference>
<keyword evidence="4 10" id="KW-0210">Decarboxylase</keyword>
<evidence type="ECO:0000256" key="9">
    <source>
        <dbReference type="RuleBase" id="RU000382"/>
    </source>
</evidence>
<evidence type="ECO:0000256" key="10">
    <source>
        <dbReference type="RuleBase" id="RU361171"/>
    </source>
</evidence>
<sequence length="482" mass="54461">MSEKNDEQMIDEIGLEQNFLGSVEAGKSLPTEELPEHPMPASIAAQLVQHYRLNEAKANQNLATFCTTQMEPEADKLMTDALNTNAIDKSEYPKTAAMENYCVSMLAHLWGIPKGKKMYKDFIGTSTVGSSEGCMLGGLSLLLSWKHRAEKAGFDTKDLHHHLPNLVIMSGYQVVWEKFCTYWNVELRQVPIDQNHMSMDMDHVMDYVDENTIGIVGIQGITYTGAVDDIQKLDRLVSEYNKTAVLPIRIHVDSAFGGLFAPFVDGFKPWDFRLKNVVSINVSGHKYGMVYPGIGWIVWRNNSEDLLPKEMRFSVPYLGSSVDSIAINFSHSGAHIVGQYYNFVRFGYKGYEAIMNNVRKVSLRITEELKKFGIFEILNDGSQLPINCWKLADDAKVDWTLYDLEGELAKYGWQVPAYPLPKNREDTTISRIVVRPSMTMTILDDFMEDLKMAIHNLNKEHGNNELEYNIPSAADATTVSNK</sequence>
<evidence type="ECO:0000256" key="7">
    <source>
        <dbReference type="ARBA" id="ARBA00048868"/>
    </source>
</evidence>
<evidence type="ECO:0000256" key="1">
    <source>
        <dbReference type="ARBA" id="ARBA00001933"/>
    </source>
</evidence>
<dbReference type="InterPro" id="IPR010107">
    <property type="entry name" value="Glutamate_decarboxylase"/>
</dbReference>
<dbReference type="Pfam" id="PF00282">
    <property type="entry name" value="Pyridoxal_deC"/>
    <property type="match status" value="1"/>
</dbReference>
<evidence type="ECO:0000256" key="5">
    <source>
        <dbReference type="ARBA" id="ARBA00022898"/>
    </source>
</evidence>
<comment type="caution">
    <text evidence="11">The sequence shown here is derived from an EMBL/GenBank/DDBJ whole genome shotgun (WGS) entry which is preliminary data.</text>
</comment>
<dbReference type="SUPFAM" id="SSF53383">
    <property type="entry name" value="PLP-dependent transferases"/>
    <property type="match status" value="1"/>
</dbReference>
<dbReference type="EC" id="4.1.1.15" evidence="3 10"/>
<gene>
    <name evidence="11" type="ORF">C5L32_001318</name>
</gene>
<dbReference type="Proteomes" id="UP000295181">
    <property type="component" value="Unassembled WGS sequence"/>
</dbReference>
<evidence type="ECO:0000256" key="6">
    <source>
        <dbReference type="ARBA" id="ARBA00023239"/>
    </source>
</evidence>
<reference evidence="11 12" key="1">
    <citation type="journal article" date="2019" name="Appl. Microbiol. Biotechnol.">
        <title>Uncovering carbohydrate metabolism through a genotype-phenotype association study of 56 lactic acid bacteria genomes.</title>
        <authorList>
            <person name="Buron-Moles G."/>
            <person name="Chailyan A."/>
            <person name="Dolejs I."/>
            <person name="Forster J."/>
            <person name="Miks M.H."/>
        </authorList>
    </citation>
    <scope>NUCLEOTIDE SEQUENCE [LARGE SCALE GENOMIC DNA]</scope>
    <source>
        <strain evidence="11 12">ATCC 4005</strain>
    </source>
</reference>
<organism evidence="11 12">
    <name type="scientific">Lentilactobacillus buchneri DSM 20057</name>
    <dbReference type="NCBI Taxonomy" id="1423728"/>
    <lineage>
        <taxon>Bacteria</taxon>
        <taxon>Bacillati</taxon>
        <taxon>Bacillota</taxon>
        <taxon>Bacilli</taxon>
        <taxon>Lactobacillales</taxon>
        <taxon>Lactobacillaceae</taxon>
        <taxon>Lentilactobacillus</taxon>
    </lineage>
</organism>
<keyword evidence="6 9" id="KW-0456">Lyase</keyword>
<dbReference type="GO" id="GO:0005829">
    <property type="term" value="C:cytosol"/>
    <property type="evidence" value="ECO:0007669"/>
    <property type="project" value="TreeGrafter"/>
</dbReference>
<evidence type="ECO:0000256" key="8">
    <source>
        <dbReference type="PIRSR" id="PIRSR602129-50"/>
    </source>
</evidence>
<comment type="similarity">
    <text evidence="2 9">Belongs to the group II decarboxylase family.</text>
</comment>
<evidence type="ECO:0000313" key="12">
    <source>
        <dbReference type="Proteomes" id="UP000295181"/>
    </source>
</evidence>
<dbReference type="InterPro" id="IPR015421">
    <property type="entry name" value="PyrdxlP-dep_Trfase_major"/>
</dbReference>
<dbReference type="InterPro" id="IPR002129">
    <property type="entry name" value="PyrdxlP-dep_de-COase"/>
</dbReference>
<dbReference type="GO" id="GO:0006538">
    <property type="term" value="P:L-glutamate catabolic process"/>
    <property type="evidence" value="ECO:0007669"/>
    <property type="project" value="TreeGrafter"/>
</dbReference>
<dbReference type="PANTHER" id="PTHR43321">
    <property type="entry name" value="GLUTAMATE DECARBOXYLASE"/>
    <property type="match status" value="1"/>
</dbReference>
<dbReference type="Gene3D" id="4.10.280.50">
    <property type="match status" value="1"/>
</dbReference>
<feature type="modified residue" description="N6-(pyridoxal phosphate)lysine" evidence="8">
    <location>
        <position position="286"/>
    </location>
</feature>
<evidence type="ECO:0000256" key="3">
    <source>
        <dbReference type="ARBA" id="ARBA00012421"/>
    </source>
</evidence>
<dbReference type="Gene3D" id="3.90.1150.160">
    <property type="match status" value="1"/>
</dbReference>
<dbReference type="GO" id="GO:0004351">
    <property type="term" value="F:glutamate decarboxylase activity"/>
    <property type="evidence" value="ECO:0007669"/>
    <property type="project" value="UniProtKB-EC"/>
</dbReference>
<protein>
    <recommendedName>
        <fullName evidence="3 10">Glutamate decarboxylase</fullName>
        <ecNumber evidence="3 10">4.1.1.15</ecNumber>
    </recommendedName>
</protein>
<dbReference type="PANTHER" id="PTHR43321:SF3">
    <property type="entry name" value="GLUTAMATE DECARBOXYLASE"/>
    <property type="match status" value="1"/>
</dbReference>
<dbReference type="NCBIfam" id="TIGR01788">
    <property type="entry name" value="Glu-decarb-GAD"/>
    <property type="match status" value="1"/>
</dbReference>
<dbReference type="InterPro" id="IPR015424">
    <property type="entry name" value="PyrdxlP-dep_Trfase"/>
</dbReference>
<dbReference type="AlphaFoldDB" id="A0A4R5NHE6"/>
<evidence type="ECO:0000256" key="2">
    <source>
        <dbReference type="ARBA" id="ARBA00009533"/>
    </source>
</evidence>
<comment type="cofactor">
    <cofactor evidence="1 8 9">
        <name>pyridoxal 5'-phosphate</name>
        <dbReference type="ChEBI" id="CHEBI:597326"/>
    </cofactor>
</comment>